<keyword evidence="1" id="KW-0479">Metal-binding</keyword>
<dbReference type="Pfam" id="PF01753">
    <property type="entry name" value="zf-MYND"/>
    <property type="match status" value="1"/>
</dbReference>
<reference evidence="7" key="1">
    <citation type="journal article" date="2012" name="Science">
        <title>The Paleozoic origin of enzymatic lignin decomposition reconstructed from 31 fungal genomes.</title>
        <authorList>
            <person name="Floudas D."/>
            <person name="Binder M."/>
            <person name="Riley R."/>
            <person name="Barry K."/>
            <person name="Blanchette R.A."/>
            <person name="Henrissat B."/>
            <person name="Martinez A.T."/>
            <person name="Otillar R."/>
            <person name="Spatafora J.W."/>
            <person name="Yadav J.S."/>
            <person name="Aerts A."/>
            <person name="Benoit I."/>
            <person name="Boyd A."/>
            <person name="Carlson A."/>
            <person name="Copeland A."/>
            <person name="Coutinho P.M."/>
            <person name="de Vries R.P."/>
            <person name="Ferreira P."/>
            <person name="Findley K."/>
            <person name="Foster B."/>
            <person name="Gaskell J."/>
            <person name="Glotzer D."/>
            <person name="Gorecki P."/>
            <person name="Heitman J."/>
            <person name="Hesse C."/>
            <person name="Hori C."/>
            <person name="Igarashi K."/>
            <person name="Jurgens J.A."/>
            <person name="Kallen N."/>
            <person name="Kersten P."/>
            <person name="Kohler A."/>
            <person name="Kuees U."/>
            <person name="Kumar T.K.A."/>
            <person name="Kuo A."/>
            <person name="LaButti K."/>
            <person name="Larrondo L.F."/>
            <person name="Lindquist E."/>
            <person name="Ling A."/>
            <person name="Lombard V."/>
            <person name="Lucas S."/>
            <person name="Lundell T."/>
            <person name="Martin R."/>
            <person name="McLaughlin D.J."/>
            <person name="Morgenstern I."/>
            <person name="Morin E."/>
            <person name="Murat C."/>
            <person name="Nagy L.G."/>
            <person name="Nolan M."/>
            <person name="Ohm R.A."/>
            <person name="Patyshakuliyeva A."/>
            <person name="Rokas A."/>
            <person name="Ruiz-Duenas F.J."/>
            <person name="Sabat G."/>
            <person name="Salamov A."/>
            <person name="Samejima M."/>
            <person name="Schmutz J."/>
            <person name="Slot J.C."/>
            <person name="St John F."/>
            <person name="Stenlid J."/>
            <person name="Sun H."/>
            <person name="Sun S."/>
            <person name="Syed K."/>
            <person name="Tsang A."/>
            <person name="Wiebenga A."/>
            <person name="Young D."/>
            <person name="Pisabarro A."/>
            <person name="Eastwood D.C."/>
            <person name="Martin F."/>
            <person name="Cullen D."/>
            <person name="Grigoriev I.V."/>
            <person name="Hibbett D.S."/>
        </authorList>
    </citation>
    <scope>NUCLEOTIDE SEQUENCE [LARGE SCALE GENOMIC DNA]</scope>
    <source>
        <strain evidence="7">RWD-64-598 SS2</strain>
    </source>
</reference>
<dbReference type="PROSITE" id="PS01360">
    <property type="entry name" value="ZF_MYND_1"/>
    <property type="match status" value="1"/>
</dbReference>
<comment type="caution">
    <text evidence="6">The sequence shown here is derived from an EMBL/GenBank/DDBJ whole genome shotgun (WGS) entry which is preliminary data.</text>
</comment>
<keyword evidence="3" id="KW-0862">Zinc</keyword>
<dbReference type="EMBL" id="JH711582">
    <property type="protein sequence ID" value="EIW78297.1"/>
    <property type="molecule type" value="Genomic_DNA"/>
</dbReference>
<feature type="domain" description="MYND-type" evidence="5">
    <location>
        <begin position="6"/>
        <end position="43"/>
    </location>
</feature>
<keyword evidence="2 4" id="KW-0863">Zinc-finger</keyword>
<evidence type="ECO:0000259" key="5">
    <source>
        <dbReference type="PROSITE" id="PS50865"/>
    </source>
</evidence>
<gene>
    <name evidence="6" type="ORF">CONPUDRAFT_167333</name>
</gene>
<keyword evidence="7" id="KW-1185">Reference proteome</keyword>
<evidence type="ECO:0000256" key="1">
    <source>
        <dbReference type="ARBA" id="ARBA00022723"/>
    </source>
</evidence>
<dbReference type="KEGG" id="cput:CONPUDRAFT_167333"/>
<sequence length="168" mass="18605">MEGKICANCGKEGKVMQCSQCGITFYCSSECQRDHWKTHKPNCHPFAGENVVTLKPTYMGAGMHASTISPTTLQQRTVANTKDASRKGIFIKIQAPAAPATAPLYVYNKKRDLQCFIHRDSNEAGYDEVVETIRAHGVMGMKAYFSAFLKNKNALVVKVSEVLEPQPF</sequence>
<proteinExistence type="predicted"/>
<dbReference type="OrthoDB" id="432970at2759"/>
<evidence type="ECO:0000256" key="2">
    <source>
        <dbReference type="ARBA" id="ARBA00022771"/>
    </source>
</evidence>
<dbReference type="PROSITE" id="PS50865">
    <property type="entry name" value="ZF_MYND_2"/>
    <property type="match status" value="1"/>
</dbReference>
<dbReference type="AlphaFoldDB" id="A0A5M3MGW0"/>
<organism evidence="6 7">
    <name type="scientific">Coniophora puteana (strain RWD-64-598)</name>
    <name type="common">Brown rot fungus</name>
    <dbReference type="NCBI Taxonomy" id="741705"/>
    <lineage>
        <taxon>Eukaryota</taxon>
        <taxon>Fungi</taxon>
        <taxon>Dikarya</taxon>
        <taxon>Basidiomycota</taxon>
        <taxon>Agaricomycotina</taxon>
        <taxon>Agaricomycetes</taxon>
        <taxon>Agaricomycetidae</taxon>
        <taxon>Boletales</taxon>
        <taxon>Coniophorineae</taxon>
        <taxon>Coniophoraceae</taxon>
        <taxon>Coniophora</taxon>
    </lineage>
</organism>
<dbReference type="OMA" id="GMHASTI"/>
<evidence type="ECO:0000256" key="4">
    <source>
        <dbReference type="PROSITE-ProRule" id="PRU00134"/>
    </source>
</evidence>
<dbReference type="Gene3D" id="6.10.140.2220">
    <property type="match status" value="1"/>
</dbReference>
<accession>A0A5M3MGW0</accession>
<evidence type="ECO:0000256" key="3">
    <source>
        <dbReference type="ARBA" id="ARBA00022833"/>
    </source>
</evidence>
<evidence type="ECO:0000313" key="7">
    <source>
        <dbReference type="Proteomes" id="UP000053558"/>
    </source>
</evidence>
<dbReference type="GeneID" id="19205749"/>
<protein>
    <recommendedName>
        <fullName evidence="5">MYND-type domain-containing protein</fullName>
    </recommendedName>
</protein>
<name>A0A5M3MGW0_CONPW</name>
<dbReference type="GO" id="GO:0008270">
    <property type="term" value="F:zinc ion binding"/>
    <property type="evidence" value="ECO:0007669"/>
    <property type="project" value="UniProtKB-KW"/>
</dbReference>
<dbReference type="Proteomes" id="UP000053558">
    <property type="component" value="Unassembled WGS sequence"/>
</dbReference>
<dbReference type="RefSeq" id="XP_007771360.1">
    <property type="nucleotide sequence ID" value="XM_007773170.1"/>
</dbReference>
<dbReference type="SUPFAM" id="SSF144232">
    <property type="entry name" value="HIT/MYND zinc finger-like"/>
    <property type="match status" value="1"/>
</dbReference>
<evidence type="ECO:0000313" key="6">
    <source>
        <dbReference type="EMBL" id="EIW78297.1"/>
    </source>
</evidence>
<dbReference type="InterPro" id="IPR002893">
    <property type="entry name" value="Znf_MYND"/>
</dbReference>